<keyword evidence="1" id="KW-0863">Zinc-finger</keyword>
<dbReference type="AlphaFoldDB" id="A0A6J2TCC6"/>
<gene>
    <name evidence="4" type="primary">LOC115623448</name>
</gene>
<evidence type="ECO:0000256" key="1">
    <source>
        <dbReference type="PROSITE-ProRule" id="PRU00325"/>
    </source>
</evidence>
<dbReference type="GeneID" id="115623448"/>
<name>A0A6J2TCC6_DROLE</name>
<sequence>MARKPLNFKDLSCEAPPEPRSIQLEGEKKSVGETLNFLKMTCEREPKPTPRDYPTVADELNARLGMLQVRPNRSPAIKRLVTSRAADVQHMYKLQCICPPFHPCYLPCQHTGQIIIDRDVLTREEHLCFLATPKKDMGAPRKPPHCYQKRIPMPTCTARVERLADPHPMHVKDTWKYFKNLLSPRHVRALEAHLMPKPPVEIMPLDKALEYIEEENRLQRVAKQLHRRRCRSLKKRILQRQRKQMRKIICVLFEEMKDFLLNDQFIIDEHSPLCAVILERIKDFTDEEFYTTSNLREYQRILANNLTVWINKFISNLNIYLAPQQIAVQRPIMHAEDPEQFVPLSDYISVSEVIPEEAGEEFPMPWEAYEDLNYDEDYLPDVLDNPVDQVASENTLVND</sequence>
<protein>
    <submittedName>
        <fullName evidence="4">Uncharacterized protein LOC115623448</fullName>
    </submittedName>
</protein>
<dbReference type="Proteomes" id="UP000504634">
    <property type="component" value="Unplaced"/>
</dbReference>
<organism evidence="3 4">
    <name type="scientific">Drosophila lebanonensis</name>
    <name type="common">Fruit fly</name>
    <name type="synonym">Scaptodrosophila lebanonensis</name>
    <dbReference type="NCBI Taxonomy" id="7225"/>
    <lineage>
        <taxon>Eukaryota</taxon>
        <taxon>Metazoa</taxon>
        <taxon>Ecdysozoa</taxon>
        <taxon>Arthropoda</taxon>
        <taxon>Hexapoda</taxon>
        <taxon>Insecta</taxon>
        <taxon>Pterygota</taxon>
        <taxon>Neoptera</taxon>
        <taxon>Endopterygota</taxon>
        <taxon>Diptera</taxon>
        <taxon>Brachycera</taxon>
        <taxon>Muscomorpha</taxon>
        <taxon>Ephydroidea</taxon>
        <taxon>Drosophilidae</taxon>
        <taxon>Scaptodrosophila</taxon>
    </lineage>
</organism>
<evidence type="ECO:0000313" key="4">
    <source>
        <dbReference type="RefSeq" id="XP_030373664.1"/>
    </source>
</evidence>
<evidence type="ECO:0000313" key="3">
    <source>
        <dbReference type="Proteomes" id="UP000504634"/>
    </source>
</evidence>
<keyword evidence="3" id="KW-1185">Reference proteome</keyword>
<evidence type="ECO:0000259" key="2">
    <source>
        <dbReference type="PROSITE" id="PS50966"/>
    </source>
</evidence>
<dbReference type="PROSITE" id="PS50966">
    <property type="entry name" value="ZF_SWIM"/>
    <property type="match status" value="1"/>
</dbReference>
<keyword evidence="1" id="KW-0479">Metal-binding</keyword>
<feature type="domain" description="SWIM-type" evidence="2">
    <location>
        <begin position="81"/>
        <end position="119"/>
    </location>
</feature>
<dbReference type="InterPro" id="IPR007527">
    <property type="entry name" value="Znf_SWIM"/>
</dbReference>
<accession>A0A6J2TCC6</accession>
<dbReference type="GO" id="GO:0008270">
    <property type="term" value="F:zinc ion binding"/>
    <property type="evidence" value="ECO:0007669"/>
    <property type="project" value="UniProtKB-KW"/>
</dbReference>
<dbReference type="RefSeq" id="XP_030373664.1">
    <property type="nucleotide sequence ID" value="XM_030517804.1"/>
</dbReference>
<dbReference type="OrthoDB" id="8010088at2759"/>
<dbReference type="CTD" id="40126"/>
<keyword evidence="1" id="KW-0862">Zinc</keyword>
<proteinExistence type="predicted"/>
<reference evidence="4" key="1">
    <citation type="submission" date="2025-08" db="UniProtKB">
        <authorList>
            <consortium name="RefSeq"/>
        </authorList>
    </citation>
    <scope>IDENTIFICATION</scope>
    <source>
        <strain evidence="4">11010-0011.00</strain>
        <tissue evidence="4">Whole body</tissue>
    </source>
</reference>